<evidence type="ECO:0000256" key="1">
    <source>
        <dbReference type="SAM" id="Phobius"/>
    </source>
</evidence>
<dbReference type="AlphaFoldDB" id="A0A9W6UUP1"/>
<dbReference type="Proteomes" id="UP001165124">
    <property type="component" value="Unassembled WGS sequence"/>
</dbReference>
<dbReference type="Pfam" id="PF19993">
    <property type="entry name" value="DO-GTPase2"/>
    <property type="match status" value="1"/>
</dbReference>
<feature type="transmembrane region" description="Helical" evidence="1">
    <location>
        <begin position="152"/>
        <end position="175"/>
    </location>
</feature>
<protein>
    <recommendedName>
        <fullName evidence="2">Double-GTPase 2 domain-containing protein</fullName>
    </recommendedName>
</protein>
<evidence type="ECO:0000313" key="3">
    <source>
        <dbReference type="EMBL" id="GLW61880.1"/>
    </source>
</evidence>
<evidence type="ECO:0000313" key="4">
    <source>
        <dbReference type="Proteomes" id="UP001165124"/>
    </source>
</evidence>
<reference evidence="3" key="1">
    <citation type="submission" date="2023-02" db="EMBL/GenBank/DDBJ databases">
        <title>Actinomadura rubrobrunea NBRC 14622.</title>
        <authorList>
            <person name="Ichikawa N."/>
            <person name="Sato H."/>
            <person name="Tonouchi N."/>
        </authorList>
    </citation>
    <scope>NUCLEOTIDE SEQUENCE</scope>
    <source>
        <strain evidence="3">NBRC 14622</strain>
    </source>
</reference>
<dbReference type="InterPro" id="IPR045528">
    <property type="entry name" value="DO-GTPase2"/>
</dbReference>
<feature type="transmembrane region" description="Helical" evidence="1">
    <location>
        <begin position="181"/>
        <end position="204"/>
    </location>
</feature>
<dbReference type="EMBL" id="BSRZ01000001">
    <property type="protein sequence ID" value="GLW61880.1"/>
    <property type="molecule type" value="Genomic_DNA"/>
</dbReference>
<keyword evidence="1" id="KW-1133">Transmembrane helix</keyword>
<dbReference type="RefSeq" id="WP_067913457.1">
    <property type="nucleotide sequence ID" value="NZ_BSRZ01000001.1"/>
</dbReference>
<keyword evidence="4" id="KW-1185">Reference proteome</keyword>
<sequence length="552" mass="59351">MSGYAGGPPYGAGGGYPPPPYGYRTNPVPPGEGFAVGCGCLVLLVAAVLLSWLIVPAMALTGLAAAGHCLYAYLSRLASAMGIGPRAAPAAIPPPPDRPSGRAEPAYTHYLFGPALVDLRHAAKTALPAPAEVARAYDLWIRRAFQDREPPWLMVPIGIMVWISMAFGVMAGVMAVGMLCVLQVTVVLALAITVLAAGQVLRVVDRAMRRVKGIRTRCQSCHLPVPFPSFECAAEGCGRRHRDVRPGRYGILKRWCGCGARLPTLLIMSGGAAMRARCPHCGETMSKGAGTMPEIVIPVLGAATTGKTRLMTALVMGLLEGPGGHGATTEFADEESENAYRGLADKLRAGVHTWKTIKARDAPLRAYSLHLRPPTGGPRLLHVFDAPGELVGKSELLRELRYMRAARTFLFTLDPLSIDAVWESLDPAERTRFAQLRSDAAPDFVFGQIVQNIEGLGVQTGRARLAVALTKDDLVRACPVLEDVGDGSDEIRRWLEGPAGLDGMVRAMRRSFDEVRFFRTSSWLTDGEIPDSVLDLSGWILVKEGLRVHHSA</sequence>
<accession>A0A9W6UUP1</accession>
<keyword evidence="1" id="KW-0812">Transmembrane</keyword>
<comment type="caution">
    <text evidence="3">The sequence shown here is derived from an EMBL/GenBank/DDBJ whole genome shotgun (WGS) entry which is preliminary data.</text>
</comment>
<keyword evidence="1" id="KW-0472">Membrane</keyword>
<evidence type="ECO:0000259" key="2">
    <source>
        <dbReference type="Pfam" id="PF19993"/>
    </source>
</evidence>
<feature type="transmembrane region" description="Helical" evidence="1">
    <location>
        <begin position="34"/>
        <end position="55"/>
    </location>
</feature>
<organism evidence="3 4">
    <name type="scientific">Actinomadura rubrobrunea</name>
    <dbReference type="NCBI Taxonomy" id="115335"/>
    <lineage>
        <taxon>Bacteria</taxon>
        <taxon>Bacillati</taxon>
        <taxon>Actinomycetota</taxon>
        <taxon>Actinomycetes</taxon>
        <taxon>Streptosporangiales</taxon>
        <taxon>Thermomonosporaceae</taxon>
        <taxon>Actinomadura</taxon>
    </lineage>
</organism>
<gene>
    <name evidence="3" type="ORF">Arub01_01240</name>
</gene>
<proteinExistence type="predicted"/>
<feature type="domain" description="Double-GTPase 2" evidence="2">
    <location>
        <begin position="295"/>
        <end position="534"/>
    </location>
</feature>
<name>A0A9W6UUP1_9ACTN</name>